<comment type="caution">
    <text evidence="1">The sequence shown here is derived from an EMBL/GenBank/DDBJ whole genome shotgun (WGS) entry which is preliminary data.</text>
</comment>
<reference evidence="1 2" key="1">
    <citation type="journal article" date="2022" name="DNA Res.">
        <title>Chromosomal-level genome assembly of the orchid tree Bauhinia variegata (Leguminosae; Cercidoideae) supports the allotetraploid origin hypothesis of Bauhinia.</title>
        <authorList>
            <person name="Zhong Y."/>
            <person name="Chen Y."/>
            <person name="Zheng D."/>
            <person name="Pang J."/>
            <person name="Liu Y."/>
            <person name="Luo S."/>
            <person name="Meng S."/>
            <person name="Qian L."/>
            <person name="Wei D."/>
            <person name="Dai S."/>
            <person name="Zhou R."/>
        </authorList>
    </citation>
    <scope>NUCLEOTIDE SEQUENCE [LARGE SCALE GENOMIC DNA]</scope>
    <source>
        <strain evidence="1">BV-YZ2020</strain>
    </source>
</reference>
<name>A0ACB9KIU6_BAUVA</name>
<dbReference type="EMBL" id="CM039439">
    <property type="protein sequence ID" value="KAI4297050.1"/>
    <property type="molecule type" value="Genomic_DNA"/>
</dbReference>
<protein>
    <submittedName>
        <fullName evidence="1">Uncharacterized protein</fullName>
    </submittedName>
</protein>
<keyword evidence="2" id="KW-1185">Reference proteome</keyword>
<gene>
    <name evidence="1" type="ORF">L6164_036959</name>
</gene>
<evidence type="ECO:0000313" key="2">
    <source>
        <dbReference type="Proteomes" id="UP000828941"/>
    </source>
</evidence>
<proteinExistence type="predicted"/>
<sequence>MAIHTVVPTPSKSIFLSLTFLILLSFPHSYSSEVIPQSDKELGEVAFNFIMLEAQILCYGSLGSGLESLAPQYTGGGPSPIGAQKAILDPLTRHIFTQFCYQDIGHLRALQGILEEPFRMPLLNYSKGVFATYMDNAFERTLNPPFNPYANSINYLLGLYLIYVGNSLAVGAGPMLESSTFKAFLASLLGVDAGQEAIIRALLYPVREKLVLPYDITVAEFTDRISEYRNKLGKAGLKDEGLVVPTFLGAEGKVEGNIIAGNENSTFYARTLQEALRIVYGTGNESVPGGFFPNGLNGRLPRSFLGPGN</sequence>
<organism evidence="1 2">
    <name type="scientific">Bauhinia variegata</name>
    <name type="common">Purple orchid tree</name>
    <name type="synonym">Phanera variegata</name>
    <dbReference type="NCBI Taxonomy" id="167791"/>
    <lineage>
        <taxon>Eukaryota</taxon>
        <taxon>Viridiplantae</taxon>
        <taxon>Streptophyta</taxon>
        <taxon>Embryophyta</taxon>
        <taxon>Tracheophyta</taxon>
        <taxon>Spermatophyta</taxon>
        <taxon>Magnoliopsida</taxon>
        <taxon>eudicotyledons</taxon>
        <taxon>Gunneridae</taxon>
        <taxon>Pentapetalae</taxon>
        <taxon>rosids</taxon>
        <taxon>fabids</taxon>
        <taxon>Fabales</taxon>
        <taxon>Fabaceae</taxon>
        <taxon>Cercidoideae</taxon>
        <taxon>Cercideae</taxon>
        <taxon>Bauhiniinae</taxon>
        <taxon>Bauhinia</taxon>
    </lineage>
</organism>
<dbReference type="Proteomes" id="UP000828941">
    <property type="component" value="Chromosome 14"/>
</dbReference>
<evidence type="ECO:0000313" key="1">
    <source>
        <dbReference type="EMBL" id="KAI4297050.1"/>
    </source>
</evidence>
<accession>A0ACB9KIU6</accession>